<dbReference type="PANTHER" id="PTHR36451">
    <property type="entry name" value="PAPS-DEPENDENT SULFOTRANSFERASE STF3"/>
    <property type="match status" value="1"/>
</dbReference>
<name>S9ZC12_9RHOO</name>
<sequence>MTTEQEGFDYSNLPDVELTEAAVLAAAREKTGLSDFGDEADWKEGFTLLLKGLNEEARLSKIGRIVAFGEVLRHLENRLRVTDDIKRNPEILQVKIEKPVFLMGLPRTGSTILHDLMAQDPDNRVPMTWECNYMSPPPEAATYDTDPRIADCVAHLERTAAALIPEFQAIHEMGALLAQECLMLNAFDFKSQIFSNQFWVPTYQRWVESVDNLSVYRTHKRQLQYMQWKNPRARWVLKSTSYFWGLDAIMAVYPDAQIVMTHRDPIKLIASHCSLISMACSMGSDLIDKKEVGEFWSVTWEKAMKKFVEFRQSGKAENVFDMHFAELVKDQVGMVKRIYAHFGLPLTAATEQKMRAFIANNPKERHGTHRYTLEQFGLDPAQERERYRFYQDYFHVASEGQ</sequence>
<accession>S9ZC12</accession>
<protein>
    <recommendedName>
        <fullName evidence="3">Sulfotransferase</fullName>
    </recommendedName>
</protein>
<dbReference type="InterPro" id="IPR052736">
    <property type="entry name" value="Stf3_sulfotransferase"/>
</dbReference>
<organism evidence="1 2">
    <name type="scientific">Thauera terpenica 58Eu</name>
    <dbReference type="NCBI Taxonomy" id="1348657"/>
    <lineage>
        <taxon>Bacteria</taxon>
        <taxon>Pseudomonadati</taxon>
        <taxon>Pseudomonadota</taxon>
        <taxon>Betaproteobacteria</taxon>
        <taxon>Rhodocyclales</taxon>
        <taxon>Zoogloeaceae</taxon>
        <taxon>Thauera</taxon>
    </lineage>
</organism>
<dbReference type="PATRIC" id="fig|1348657.5.peg.2760"/>
<dbReference type="Gene3D" id="3.40.50.300">
    <property type="entry name" value="P-loop containing nucleotide triphosphate hydrolases"/>
    <property type="match status" value="1"/>
</dbReference>
<dbReference type="RefSeq" id="WP_021250162.1">
    <property type="nucleotide sequence ID" value="NZ_ATJV01000070.1"/>
</dbReference>
<dbReference type="EMBL" id="ATJV01000070">
    <property type="protein sequence ID" value="EPZ14820.1"/>
    <property type="molecule type" value="Genomic_DNA"/>
</dbReference>
<keyword evidence="2" id="KW-1185">Reference proteome</keyword>
<dbReference type="STRING" id="1348657.M622_05025"/>
<evidence type="ECO:0000313" key="2">
    <source>
        <dbReference type="Proteomes" id="UP000015455"/>
    </source>
</evidence>
<dbReference type="Proteomes" id="UP000015455">
    <property type="component" value="Unassembled WGS sequence"/>
</dbReference>
<dbReference type="OrthoDB" id="9777890at2"/>
<dbReference type="SUPFAM" id="SSF52540">
    <property type="entry name" value="P-loop containing nucleoside triphosphate hydrolases"/>
    <property type="match status" value="1"/>
</dbReference>
<comment type="caution">
    <text evidence="1">The sequence shown here is derived from an EMBL/GenBank/DDBJ whole genome shotgun (WGS) entry which is preliminary data.</text>
</comment>
<gene>
    <name evidence="1" type="ORF">M622_05025</name>
</gene>
<dbReference type="InterPro" id="IPR027417">
    <property type="entry name" value="P-loop_NTPase"/>
</dbReference>
<dbReference type="AlphaFoldDB" id="S9ZC12"/>
<dbReference type="eggNOG" id="COG0446">
    <property type="taxonomic scope" value="Bacteria"/>
</dbReference>
<evidence type="ECO:0000313" key="1">
    <source>
        <dbReference type="EMBL" id="EPZ14820.1"/>
    </source>
</evidence>
<proteinExistence type="predicted"/>
<dbReference type="Pfam" id="PF13469">
    <property type="entry name" value="Sulfotransfer_3"/>
    <property type="match status" value="1"/>
</dbReference>
<dbReference type="PANTHER" id="PTHR36451:SF1">
    <property type="entry name" value="OMEGA-HYDROXY-BETA-DIHYDROMENAQUINONE-9 SULFOTRANSFERASE STF3"/>
    <property type="match status" value="1"/>
</dbReference>
<reference evidence="1 2" key="1">
    <citation type="submission" date="2013-06" db="EMBL/GenBank/DDBJ databases">
        <title>Draft genome sequence of Thauera terpenica.</title>
        <authorList>
            <person name="Liu B."/>
            <person name="Frostegard A.H."/>
            <person name="Shapleigh J.P."/>
        </authorList>
    </citation>
    <scope>NUCLEOTIDE SEQUENCE [LARGE SCALE GENOMIC DNA]</scope>
    <source>
        <strain evidence="1 2">58Eu</strain>
    </source>
</reference>
<evidence type="ECO:0008006" key="3">
    <source>
        <dbReference type="Google" id="ProtNLM"/>
    </source>
</evidence>